<dbReference type="GO" id="GO:0019843">
    <property type="term" value="F:rRNA binding"/>
    <property type="evidence" value="ECO:0007669"/>
    <property type="project" value="TreeGrafter"/>
</dbReference>
<feature type="region of interest" description="Disordered" evidence="8">
    <location>
        <begin position="317"/>
        <end position="343"/>
    </location>
</feature>
<dbReference type="PROSITE" id="PS50102">
    <property type="entry name" value="RRM"/>
    <property type="match status" value="1"/>
</dbReference>
<keyword evidence="6" id="KW-0539">Nucleus</keyword>
<organism evidence="10 11">
    <name type="scientific">Capronia coronata CBS 617.96</name>
    <dbReference type="NCBI Taxonomy" id="1182541"/>
    <lineage>
        <taxon>Eukaryota</taxon>
        <taxon>Fungi</taxon>
        <taxon>Dikarya</taxon>
        <taxon>Ascomycota</taxon>
        <taxon>Pezizomycotina</taxon>
        <taxon>Eurotiomycetes</taxon>
        <taxon>Chaetothyriomycetidae</taxon>
        <taxon>Chaetothyriales</taxon>
        <taxon>Herpotrichiellaceae</taxon>
        <taxon>Capronia</taxon>
    </lineage>
</organism>
<reference evidence="10 11" key="1">
    <citation type="submission" date="2013-03" db="EMBL/GenBank/DDBJ databases">
        <title>The Genome Sequence of Capronia coronata CBS 617.96.</title>
        <authorList>
            <consortium name="The Broad Institute Genomics Platform"/>
            <person name="Cuomo C."/>
            <person name="de Hoog S."/>
            <person name="Gorbushina A."/>
            <person name="Walker B."/>
            <person name="Young S.K."/>
            <person name="Zeng Q."/>
            <person name="Gargeya S."/>
            <person name="Fitzgerald M."/>
            <person name="Haas B."/>
            <person name="Abouelleil A."/>
            <person name="Allen A.W."/>
            <person name="Alvarado L."/>
            <person name="Arachchi H.M."/>
            <person name="Berlin A.M."/>
            <person name="Chapman S.B."/>
            <person name="Gainer-Dewar J."/>
            <person name="Goldberg J."/>
            <person name="Griggs A."/>
            <person name="Gujja S."/>
            <person name="Hansen M."/>
            <person name="Howarth C."/>
            <person name="Imamovic A."/>
            <person name="Ireland A."/>
            <person name="Larimer J."/>
            <person name="McCowan C."/>
            <person name="Murphy C."/>
            <person name="Pearson M."/>
            <person name="Poon T.W."/>
            <person name="Priest M."/>
            <person name="Roberts A."/>
            <person name="Saif S."/>
            <person name="Shea T."/>
            <person name="Sisk P."/>
            <person name="Sykes S."/>
            <person name="Wortman J."/>
            <person name="Nusbaum C."/>
            <person name="Birren B."/>
        </authorList>
    </citation>
    <scope>NUCLEOTIDE SEQUENCE [LARGE SCALE GENOMIC DNA]</scope>
    <source>
        <strain evidence="10 11">CBS 617.96</strain>
    </source>
</reference>
<dbReference type="Pfam" id="PF00076">
    <property type="entry name" value="RRM_1"/>
    <property type="match status" value="1"/>
</dbReference>
<comment type="caution">
    <text evidence="10">The sequence shown here is derived from an EMBL/GenBank/DDBJ whole genome shotgun (WGS) entry which is preliminary data.</text>
</comment>
<dbReference type="PANTHER" id="PTHR23236:SF25">
    <property type="entry name" value="RNA-BINDING PROTEIN 34"/>
    <property type="match status" value="1"/>
</dbReference>
<protein>
    <recommendedName>
        <fullName evidence="4">Nucleolar protein 12</fullName>
    </recommendedName>
</protein>
<dbReference type="PANTHER" id="PTHR23236">
    <property type="entry name" value="EUKARYOTIC TRANSLATION INITIATION FACTOR 4B/4H"/>
    <property type="match status" value="1"/>
</dbReference>
<evidence type="ECO:0000259" key="9">
    <source>
        <dbReference type="PROSITE" id="PS50102"/>
    </source>
</evidence>
<feature type="region of interest" description="Disordered" evidence="8">
    <location>
        <begin position="1"/>
        <end position="22"/>
    </location>
</feature>
<feature type="region of interest" description="Disordered" evidence="8">
    <location>
        <begin position="34"/>
        <end position="175"/>
    </location>
</feature>
<dbReference type="InterPro" id="IPR012677">
    <property type="entry name" value="Nucleotide-bd_a/b_plait_sf"/>
</dbReference>
<proteinExistence type="inferred from homology"/>
<feature type="compositionally biased region" description="Polar residues" evidence="8">
    <location>
        <begin position="1"/>
        <end position="17"/>
    </location>
</feature>
<evidence type="ECO:0000256" key="6">
    <source>
        <dbReference type="ARBA" id="ARBA00023242"/>
    </source>
</evidence>
<comment type="similarity">
    <text evidence="3">Belongs to the RRM RBM34 family.</text>
</comment>
<dbReference type="GO" id="GO:0000463">
    <property type="term" value="P:maturation of LSU-rRNA from tricistronic rRNA transcript (SSU-rRNA, 5.8S rRNA, LSU-rRNA)"/>
    <property type="evidence" value="ECO:0007669"/>
    <property type="project" value="TreeGrafter"/>
</dbReference>
<dbReference type="Proteomes" id="UP000019484">
    <property type="component" value="Unassembled WGS sequence"/>
</dbReference>
<evidence type="ECO:0000256" key="1">
    <source>
        <dbReference type="ARBA" id="ARBA00002475"/>
    </source>
</evidence>
<keyword evidence="5 7" id="KW-0694">RNA-binding</keyword>
<dbReference type="eggNOG" id="KOG0118">
    <property type="taxonomic scope" value="Eukaryota"/>
</dbReference>
<dbReference type="GeneID" id="19160190"/>
<feature type="compositionally biased region" description="Gly residues" evidence="8">
    <location>
        <begin position="427"/>
        <end position="440"/>
    </location>
</feature>
<comment type="subcellular location">
    <subcellularLocation>
        <location evidence="2">Nucleus</location>
        <location evidence="2">Nucleolus</location>
    </subcellularLocation>
</comment>
<evidence type="ECO:0000313" key="10">
    <source>
        <dbReference type="EMBL" id="EXJ88385.1"/>
    </source>
</evidence>
<dbReference type="STRING" id="1182541.W9YFG3"/>
<feature type="compositionally biased region" description="Acidic residues" evidence="8">
    <location>
        <begin position="70"/>
        <end position="80"/>
    </location>
</feature>
<dbReference type="SMART" id="SM00360">
    <property type="entry name" value="RRM"/>
    <property type="match status" value="1"/>
</dbReference>
<comment type="function">
    <text evidence="1">Involved in pre-25S rRNA processing.</text>
</comment>
<feature type="compositionally biased region" description="Low complexity" evidence="8">
    <location>
        <begin position="60"/>
        <end position="69"/>
    </location>
</feature>
<dbReference type="HOGENOM" id="CLU_006468_2_0_1"/>
<evidence type="ECO:0000313" key="11">
    <source>
        <dbReference type="Proteomes" id="UP000019484"/>
    </source>
</evidence>
<dbReference type="EMBL" id="AMWN01000004">
    <property type="protein sequence ID" value="EXJ88385.1"/>
    <property type="molecule type" value="Genomic_DNA"/>
</dbReference>
<dbReference type="GO" id="GO:0005730">
    <property type="term" value="C:nucleolus"/>
    <property type="evidence" value="ECO:0007669"/>
    <property type="project" value="UniProtKB-SubCell"/>
</dbReference>
<sequence>MGKTKQSASEQAPTSSAPLAAKDSLDPTLASLFASSSGPIKIPARVAQVPKRTASEQQLSSGDEASSAADDSDAESESEVDTTARVASERPRKRRRVADGDDLEASYFKRLEQEEEKEHQRSAVKEKATGAPSGSGDNDDDNDEKDGGLTSDSDETSASQSDAGDVPRHEVFDKKINNEERLKRTVFLGNVSTEAIKSTSAKKTLTRHLRSALKTSDPGKRLGKLESLRFRSTAYASGSGPKKATFAKKELMDETTTNTNAYAVFSTEAAAAHVAATLNGSVVLERHLRADYLGKPAKTDHRRCIFIGNLSFVNKETAGEDEEDADDSKKRRASAKEPADPEEGLWRTFSKIGKIESVRVVRDQETRVSKGFAYVQFENENSVEGALLMNDKKFPPLLPRKLRVMRARRIQHKTTPARSDSRPGTKGPLGKGRAGSGGKPGFVFEGHRASSTSKGNAGSLKKRHKKRPTTRSSRRGAAYKAAGGRKGKDAGGS</sequence>
<feature type="region of interest" description="Disordered" evidence="8">
    <location>
        <begin position="409"/>
        <end position="493"/>
    </location>
</feature>
<evidence type="ECO:0000256" key="7">
    <source>
        <dbReference type="PROSITE-ProRule" id="PRU00176"/>
    </source>
</evidence>
<keyword evidence="11" id="KW-1185">Reference proteome</keyword>
<evidence type="ECO:0000256" key="5">
    <source>
        <dbReference type="ARBA" id="ARBA00022884"/>
    </source>
</evidence>
<evidence type="ECO:0000256" key="8">
    <source>
        <dbReference type="SAM" id="MobiDB-lite"/>
    </source>
</evidence>
<feature type="compositionally biased region" description="Basic and acidic residues" evidence="8">
    <location>
        <begin position="165"/>
        <end position="175"/>
    </location>
</feature>
<dbReference type="RefSeq" id="XP_007724391.1">
    <property type="nucleotide sequence ID" value="XM_007726201.1"/>
</dbReference>
<dbReference type="AlphaFoldDB" id="W9YFG3"/>
<dbReference type="InterPro" id="IPR000504">
    <property type="entry name" value="RRM_dom"/>
</dbReference>
<evidence type="ECO:0000256" key="4">
    <source>
        <dbReference type="ARBA" id="ARBA00015520"/>
    </source>
</evidence>
<feature type="compositionally biased region" description="Basic and acidic residues" evidence="8">
    <location>
        <begin position="107"/>
        <end position="128"/>
    </location>
</feature>
<evidence type="ECO:0000256" key="3">
    <source>
        <dbReference type="ARBA" id="ARBA00007077"/>
    </source>
</evidence>
<name>W9YFG3_9EURO</name>
<dbReference type="SUPFAM" id="SSF54928">
    <property type="entry name" value="RNA-binding domain, RBD"/>
    <property type="match status" value="1"/>
</dbReference>
<accession>W9YFG3</accession>
<dbReference type="InterPro" id="IPR035979">
    <property type="entry name" value="RBD_domain_sf"/>
</dbReference>
<gene>
    <name evidence="10" type="ORF">A1O1_05315</name>
</gene>
<dbReference type="Gene3D" id="3.30.70.330">
    <property type="match status" value="2"/>
</dbReference>
<evidence type="ECO:0000256" key="2">
    <source>
        <dbReference type="ARBA" id="ARBA00004604"/>
    </source>
</evidence>
<dbReference type="OrthoDB" id="442677at2759"/>
<feature type="domain" description="RRM" evidence="9">
    <location>
        <begin position="303"/>
        <end position="409"/>
    </location>
</feature>
<feature type="compositionally biased region" description="Basic residues" evidence="8">
    <location>
        <begin position="460"/>
        <end position="474"/>
    </location>
</feature>